<keyword evidence="1" id="KW-0732">Signal</keyword>
<evidence type="ECO:0000313" key="6">
    <source>
        <dbReference type="Proteomes" id="UP000000467"/>
    </source>
</evidence>
<dbReference type="CDD" id="cd00118">
    <property type="entry name" value="LysM"/>
    <property type="match status" value="1"/>
</dbReference>
<keyword evidence="6" id="KW-1185">Reference proteome</keyword>
<dbReference type="Gene3D" id="2.20.230.10">
    <property type="entry name" value="Resuscitation-promoting factor rpfb"/>
    <property type="match status" value="1"/>
</dbReference>
<evidence type="ECO:0000256" key="2">
    <source>
        <dbReference type="SAM" id="Phobius"/>
    </source>
</evidence>
<dbReference type="OrthoDB" id="9814460at2"/>
<dbReference type="SMART" id="SM01208">
    <property type="entry name" value="G5"/>
    <property type="match status" value="1"/>
</dbReference>
<dbReference type="eggNOG" id="COG1388">
    <property type="taxonomic scope" value="Bacteria"/>
</dbReference>
<dbReference type="KEGG" id="tpz:Tph_c28100"/>
<dbReference type="eggNOG" id="COG0739">
    <property type="taxonomic scope" value="Bacteria"/>
</dbReference>
<feature type="domain" description="LysM" evidence="4">
    <location>
        <begin position="277"/>
        <end position="321"/>
    </location>
</feature>
<dbReference type="Pfam" id="PF07501">
    <property type="entry name" value="G5"/>
    <property type="match status" value="1"/>
</dbReference>
<evidence type="ECO:0000313" key="5">
    <source>
        <dbReference type="EMBL" id="AFV12975.1"/>
    </source>
</evidence>
<dbReference type="InterPro" id="IPR011098">
    <property type="entry name" value="G5_dom"/>
</dbReference>
<reference evidence="5 6" key="1">
    <citation type="journal article" date="2012" name="BMC Genomics">
        <title>Genome-guided analysis of physiological and morphological traits of the fermentative acetate oxidizer Thermacetogenium phaeum.</title>
        <authorList>
            <person name="Oehler D."/>
            <person name="Poehlein A."/>
            <person name="Leimbach A."/>
            <person name="Muller N."/>
            <person name="Daniel R."/>
            <person name="Gottschalk G."/>
            <person name="Schink B."/>
        </authorList>
    </citation>
    <scope>NUCLEOTIDE SEQUENCE [LARGE SCALE GENOMIC DNA]</scope>
    <source>
        <strain evidence="6">ATCC BAA-254 / DSM 26808 / PB</strain>
    </source>
</reference>
<dbReference type="InterPro" id="IPR050570">
    <property type="entry name" value="Cell_wall_metabolism_enzyme"/>
</dbReference>
<name>K4LLY5_THEPS</name>
<accession>K4LLY5</accession>
<dbReference type="Gene3D" id="2.70.70.10">
    <property type="entry name" value="Glucose Permease (Domain IIA)"/>
    <property type="match status" value="1"/>
</dbReference>
<dbReference type="PROSITE" id="PS51782">
    <property type="entry name" value="LYSM"/>
    <property type="match status" value="1"/>
</dbReference>
<dbReference type="InterPro" id="IPR036779">
    <property type="entry name" value="LysM_dom_sf"/>
</dbReference>
<dbReference type="GO" id="GO:0004222">
    <property type="term" value="F:metalloendopeptidase activity"/>
    <property type="evidence" value="ECO:0007669"/>
    <property type="project" value="TreeGrafter"/>
</dbReference>
<proteinExistence type="predicted"/>
<dbReference type="InterPro" id="IPR018392">
    <property type="entry name" value="LysM"/>
</dbReference>
<feature type="transmembrane region" description="Helical" evidence="2">
    <location>
        <begin position="101"/>
        <end position="119"/>
    </location>
</feature>
<dbReference type="SUPFAM" id="SSF51261">
    <property type="entry name" value="Duplicated hybrid motif"/>
    <property type="match status" value="1"/>
</dbReference>
<evidence type="ECO:0000256" key="1">
    <source>
        <dbReference type="ARBA" id="ARBA00022729"/>
    </source>
</evidence>
<dbReference type="SMART" id="SM00257">
    <property type="entry name" value="LysM"/>
    <property type="match status" value="1"/>
</dbReference>
<keyword evidence="2" id="KW-0472">Membrane</keyword>
<dbReference type="EMBL" id="CP003732">
    <property type="protein sequence ID" value="AFV12975.1"/>
    <property type="molecule type" value="Genomic_DNA"/>
</dbReference>
<dbReference type="HOGENOM" id="CLU_027710_2_1_9"/>
<gene>
    <name evidence="5" type="ordered locus">Tph_c28100</name>
</gene>
<dbReference type="STRING" id="1089553.Tph_c28100"/>
<dbReference type="SUPFAM" id="SSF54106">
    <property type="entry name" value="LysM domain"/>
    <property type="match status" value="1"/>
</dbReference>
<dbReference type="PANTHER" id="PTHR21666:SF289">
    <property type="entry name" value="L-ALA--D-GLU ENDOPEPTIDASE"/>
    <property type="match status" value="1"/>
</dbReference>
<dbReference type="CDD" id="cd12797">
    <property type="entry name" value="M23_peptidase"/>
    <property type="match status" value="1"/>
</dbReference>
<feature type="domain" description="G5" evidence="3">
    <location>
        <begin position="328"/>
        <end position="408"/>
    </location>
</feature>
<dbReference type="PROSITE" id="PS51109">
    <property type="entry name" value="G5"/>
    <property type="match status" value="1"/>
</dbReference>
<sequence length="541" mass="59146">MDTANSHNSKGSQKAPLLSSVQCQPLLDRWCVAKSRLSSRFGSLAPGLQGVRQEVMSWLDERRKWVLGDLRRCGRGIVGFLVDLRTGKRGVKRGFWKNPRFYAAVLAGCLLGGNFLLMARQHLACAAYYGDERIGLISSQKAGEEMRLKVEEALERELGQDVFLPSSLVYKTCMASRVEMDSLQQFEAALRELPWMTNAVEMCIDGEPVFILADRKAAQELLNRFRDGFLSGESGEKVESFEFQEEITFRSRRVAVQDVLSVEDALTVLNGGTSRVKTYVVKEGDNLWSIARAHGLLVEDIFQANPQLTSERLDVGQEIRLALEEPLLHVMITSTLVKKEVLPPETRTQLNDSLRRGQTKVISSGESGEAMVVYRLVRRNDRVVERQEIGRQVLKEPKPRIVAKGTKSTVTAVAARGSGSGVLRWPVSGRITSGFGYRGGEFHGAIDIAAAAGTAVRAAAGGRVISAGWQGGYGYTVAIDHGNGMVTRYAHLSRISVGTGESVAAGEVIGAVGSTGRSTGPHLHFEVVVGGSKKNPLNYLR</sequence>
<dbReference type="InterPro" id="IPR011055">
    <property type="entry name" value="Dup_hybrid_motif"/>
</dbReference>
<dbReference type="Pfam" id="PF01551">
    <property type="entry name" value="Peptidase_M23"/>
    <property type="match status" value="1"/>
</dbReference>
<dbReference type="PANTHER" id="PTHR21666">
    <property type="entry name" value="PEPTIDASE-RELATED"/>
    <property type="match status" value="1"/>
</dbReference>
<dbReference type="RefSeq" id="WP_015051834.1">
    <property type="nucleotide sequence ID" value="NC_018870.1"/>
</dbReference>
<evidence type="ECO:0000259" key="4">
    <source>
        <dbReference type="PROSITE" id="PS51782"/>
    </source>
</evidence>
<dbReference type="InterPro" id="IPR016047">
    <property type="entry name" value="M23ase_b-sheet_dom"/>
</dbReference>
<dbReference type="AlphaFoldDB" id="K4LLY5"/>
<dbReference type="Proteomes" id="UP000000467">
    <property type="component" value="Chromosome"/>
</dbReference>
<keyword evidence="2" id="KW-0812">Transmembrane</keyword>
<protein>
    <submittedName>
        <fullName evidence="5">M23-like peptidase</fullName>
    </submittedName>
</protein>
<dbReference type="Gene3D" id="3.10.350.10">
    <property type="entry name" value="LysM domain"/>
    <property type="match status" value="1"/>
</dbReference>
<dbReference type="Pfam" id="PF01476">
    <property type="entry name" value="LysM"/>
    <property type="match status" value="1"/>
</dbReference>
<keyword evidence="2" id="KW-1133">Transmembrane helix</keyword>
<organism evidence="5 6">
    <name type="scientific">Thermacetogenium phaeum (strain ATCC BAA-254 / DSM 26808 / PB)</name>
    <dbReference type="NCBI Taxonomy" id="1089553"/>
    <lineage>
        <taxon>Bacteria</taxon>
        <taxon>Bacillati</taxon>
        <taxon>Bacillota</taxon>
        <taxon>Clostridia</taxon>
        <taxon>Thermoanaerobacterales</taxon>
        <taxon>Thermoanaerobacteraceae</taxon>
        <taxon>Thermacetogenium</taxon>
    </lineage>
</organism>
<evidence type="ECO:0000259" key="3">
    <source>
        <dbReference type="PROSITE" id="PS51109"/>
    </source>
</evidence>